<name>K5X273_PHACS</name>
<evidence type="ECO:0000256" key="1">
    <source>
        <dbReference type="SAM" id="Phobius"/>
    </source>
</evidence>
<dbReference type="Proteomes" id="UP000008370">
    <property type="component" value="Unassembled WGS sequence"/>
</dbReference>
<reference evidence="3 4" key="1">
    <citation type="journal article" date="2012" name="BMC Genomics">
        <title>Comparative genomics of the white-rot fungi, Phanerochaete carnosa and P. chrysosporium, to elucidate the genetic basis of the distinct wood types they colonize.</title>
        <authorList>
            <person name="Suzuki H."/>
            <person name="MacDonald J."/>
            <person name="Syed K."/>
            <person name="Salamov A."/>
            <person name="Hori C."/>
            <person name="Aerts A."/>
            <person name="Henrissat B."/>
            <person name="Wiebenga A."/>
            <person name="vanKuyk P.A."/>
            <person name="Barry K."/>
            <person name="Lindquist E."/>
            <person name="LaButti K."/>
            <person name="Lapidus A."/>
            <person name="Lucas S."/>
            <person name="Coutinho P."/>
            <person name="Gong Y."/>
            <person name="Samejima M."/>
            <person name="Mahadevan R."/>
            <person name="Abou-Zaid M."/>
            <person name="de Vries R.P."/>
            <person name="Igarashi K."/>
            <person name="Yadav J.S."/>
            <person name="Grigoriev I.V."/>
            <person name="Master E.R."/>
        </authorList>
    </citation>
    <scope>NUCLEOTIDE SEQUENCE [LARGE SCALE GENOMIC DNA]</scope>
    <source>
        <strain evidence="3 4">HHB-10118-sp</strain>
    </source>
</reference>
<feature type="transmembrane region" description="Helical" evidence="1">
    <location>
        <begin position="122"/>
        <end position="140"/>
    </location>
</feature>
<keyword evidence="1" id="KW-0472">Membrane</keyword>
<dbReference type="GeneID" id="18916015"/>
<dbReference type="Pfam" id="PF20151">
    <property type="entry name" value="DUF6533"/>
    <property type="match status" value="1"/>
</dbReference>
<keyword evidence="1" id="KW-1133">Transmembrane helix</keyword>
<dbReference type="KEGG" id="pco:PHACADRAFT_254229"/>
<keyword evidence="1" id="KW-0812">Transmembrane</keyword>
<gene>
    <name evidence="3" type="ORF">PHACADRAFT_254229</name>
</gene>
<organism evidence="3 4">
    <name type="scientific">Phanerochaete carnosa (strain HHB-10118-sp)</name>
    <name type="common">White-rot fungus</name>
    <name type="synonym">Peniophora carnosa</name>
    <dbReference type="NCBI Taxonomy" id="650164"/>
    <lineage>
        <taxon>Eukaryota</taxon>
        <taxon>Fungi</taxon>
        <taxon>Dikarya</taxon>
        <taxon>Basidiomycota</taxon>
        <taxon>Agaricomycotina</taxon>
        <taxon>Agaricomycetes</taxon>
        <taxon>Polyporales</taxon>
        <taxon>Phanerochaetaceae</taxon>
        <taxon>Phanerochaete</taxon>
    </lineage>
</organism>
<dbReference type="RefSeq" id="XP_007394699.1">
    <property type="nucleotide sequence ID" value="XM_007394637.1"/>
</dbReference>
<feature type="domain" description="DUF6533" evidence="2">
    <location>
        <begin position="23"/>
        <end position="65"/>
    </location>
</feature>
<evidence type="ECO:0000259" key="2">
    <source>
        <dbReference type="Pfam" id="PF20151"/>
    </source>
</evidence>
<dbReference type="EMBL" id="JH930471">
    <property type="protein sequence ID" value="EKM56867.1"/>
    <property type="molecule type" value="Genomic_DNA"/>
</dbReference>
<dbReference type="STRING" id="650164.K5X273"/>
<accession>K5X273</accession>
<dbReference type="AlphaFoldDB" id="K5X273"/>
<sequence>MSSTSETEAAAAVNYENFLQADYFSLSARVLFLWDYCVTFDDEVHWIWSQKMNPATMLFIANRYVNLLITILELLEQASFQDAKSCGAFIRILQSLLVVALLIFSAFTTLRVYAIWGRDWRPALPVLALSLVSPVLNIIIDVHKNTQTAPSPTFGCAVSIQRMTSASYSKFIIANRATTIAYDGLALLLTLLKTMQVKERALKMRIKGGLSEVLVKDDSLYFLILLVVNLAQIVVASQVSVGISRAVMNVH</sequence>
<feature type="transmembrane region" description="Helical" evidence="1">
    <location>
        <begin position="171"/>
        <end position="192"/>
    </location>
</feature>
<keyword evidence="4" id="KW-1185">Reference proteome</keyword>
<dbReference type="InParanoid" id="K5X273"/>
<protein>
    <recommendedName>
        <fullName evidence="2">DUF6533 domain-containing protein</fullName>
    </recommendedName>
</protein>
<dbReference type="HOGENOM" id="CLU_035509_11_1_1"/>
<proteinExistence type="predicted"/>
<dbReference type="InterPro" id="IPR045340">
    <property type="entry name" value="DUF6533"/>
</dbReference>
<feature type="transmembrane region" description="Helical" evidence="1">
    <location>
        <begin position="96"/>
        <end position="116"/>
    </location>
</feature>
<feature type="non-terminal residue" evidence="3">
    <location>
        <position position="1"/>
    </location>
</feature>
<evidence type="ECO:0000313" key="4">
    <source>
        <dbReference type="Proteomes" id="UP000008370"/>
    </source>
</evidence>
<evidence type="ECO:0000313" key="3">
    <source>
        <dbReference type="EMBL" id="EKM56867.1"/>
    </source>
</evidence>
<feature type="transmembrane region" description="Helical" evidence="1">
    <location>
        <begin position="220"/>
        <end position="243"/>
    </location>
</feature>
<dbReference type="OrthoDB" id="3354157at2759"/>